<evidence type="ECO:0000256" key="1">
    <source>
        <dbReference type="SAM" id="MobiDB-lite"/>
    </source>
</evidence>
<feature type="compositionally biased region" description="Polar residues" evidence="1">
    <location>
        <begin position="498"/>
        <end position="517"/>
    </location>
</feature>
<feature type="compositionally biased region" description="Low complexity" evidence="1">
    <location>
        <begin position="57"/>
        <end position="69"/>
    </location>
</feature>
<feature type="compositionally biased region" description="Basic and acidic residues" evidence="1">
    <location>
        <begin position="396"/>
        <end position="416"/>
    </location>
</feature>
<dbReference type="STRING" id="1159556.A0A063C338"/>
<keyword evidence="4" id="KW-1185">Reference proteome</keyword>
<dbReference type="Proteomes" id="UP000027002">
    <property type="component" value="Chromosome 4"/>
</dbReference>
<accession>A0A063C338</accession>
<protein>
    <recommendedName>
        <fullName evidence="6">TeaA receptor TeaR</fullName>
    </recommendedName>
</protein>
<reference evidence="3" key="3">
    <citation type="submission" date="2020-03" db="EMBL/GenBank/DDBJ databases">
        <title>A mixture of massive structural variations and highly conserved coding sequences in Ustilaginoidea virens genome.</title>
        <authorList>
            <person name="Zhang K."/>
            <person name="Zhao Z."/>
            <person name="Zhang Z."/>
            <person name="Li Y."/>
            <person name="Hsiang T."/>
            <person name="Sun W."/>
        </authorList>
    </citation>
    <scope>NUCLEOTIDE SEQUENCE</scope>
    <source>
        <strain evidence="3">UV-8b</strain>
    </source>
</reference>
<dbReference type="EMBL" id="CP072756">
    <property type="protein sequence ID" value="QUC21238.1"/>
    <property type="molecule type" value="Genomic_DNA"/>
</dbReference>
<name>A0A063C338_USTVR</name>
<evidence type="ECO:0000313" key="2">
    <source>
        <dbReference type="EMBL" id="GAO17219.1"/>
    </source>
</evidence>
<feature type="region of interest" description="Disordered" evidence="1">
    <location>
        <begin position="234"/>
        <end position="531"/>
    </location>
</feature>
<feature type="compositionally biased region" description="Basic and acidic residues" evidence="1">
    <location>
        <begin position="44"/>
        <end position="54"/>
    </location>
</feature>
<feature type="compositionally biased region" description="Basic and acidic residues" evidence="1">
    <location>
        <begin position="70"/>
        <end position="82"/>
    </location>
</feature>
<evidence type="ECO:0000313" key="4">
    <source>
        <dbReference type="Proteomes" id="UP000027002"/>
    </source>
</evidence>
<proteinExistence type="predicted"/>
<feature type="region of interest" description="Disordered" evidence="1">
    <location>
        <begin position="176"/>
        <end position="196"/>
    </location>
</feature>
<feature type="region of interest" description="Disordered" evidence="1">
    <location>
        <begin position="1"/>
        <end position="139"/>
    </location>
</feature>
<gene>
    <name evidence="3" type="ORF">UV8b_05481</name>
    <name evidence="2" type="ORF">UVI_02057430</name>
</gene>
<dbReference type="KEGG" id="uvi:66066258"/>
<dbReference type="Proteomes" id="UP000054053">
    <property type="component" value="Unassembled WGS sequence"/>
</dbReference>
<feature type="compositionally biased region" description="Basic and acidic residues" evidence="1">
    <location>
        <begin position="427"/>
        <end position="444"/>
    </location>
</feature>
<evidence type="ECO:0008006" key="6">
    <source>
        <dbReference type="Google" id="ProtNLM"/>
    </source>
</evidence>
<dbReference type="GeneID" id="66066258"/>
<organism evidence="2 5">
    <name type="scientific">Ustilaginoidea virens</name>
    <name type="common">Rice false smut fungus</name>
    <name type="synonym">Villosiclava virens</name>
    <dbReference type="NCBI Taxonomy" id="1159556"/>
    <lineage>
        <taxon>Eukaryota</taxon>
        <taxon>Fungi</taxon>
        <taxon>Dikarya</taxon>
        <taxon>Ascomycota</taxon>
        <taxon>Pezizomycotina</taxon>
        <taxon>Sordariomycetes</taxon>
        <taxon>Hypocreomycetidae</taxon>
        <taxon>Hypocreales</taxon>
        <taxon>Clavicipitaceae</taxon>
        <taxon>Ustilaginoidea</taxon>
    </lineage>
</organism>
<feature type="compositionally biased region" description="Basic and acidic residues" evidence="1">
    <location>
        <begin position="21"/>
        <end position="30"/>
    </location>
</feature>
<evidence type="ECO:0000313" key="3">
    <source>
        <dbReference type="EMBL" id="QUC21238.1"/>
    </source>
</evidence>
<dbReference type="RefSeq" id="XP_042998911.1">
    <property type="nucleotide sequence ID" value="XM_043142978.1"/>
</dbReference>
<dbReference type="HOGENOM" id="CLU_023414_1_0_1"/>
<reference evidence="5" key="2">
    <citation type="journal article" date="2016" name="Genome Announc.">
        <title>Genome sequence of Ustilaginoidea virens IPU010, a rice pathogenic fungus causing false smut.</title>
        <authorList>
            <person name="Kumagai T."/>
            <person name="Ishii T."/>
            <person name="Terai G."/>
            <person name="Umemura M."/>
            <person name="Machida M."/>
            <person name="Asai K."/>
        </authorList>
    </citation>
    <scope>NUCLEOTIDE SEQUENCE [LARGE SCALE GENOMIC DNA]</scope>
    <source>
        <strain evidence="5">IPU010</strain>
    </source>
</reference>
<evidence type="ECO:0000313" key="5">
    <source>
        <dbReference type="Proteomes" id="UP000054053"/>
    </source>
</evidence>
<dbReference type="OrthoDB" id="418495at2759"/>
<dbReference type="EMBL" id="BBTG02000052">
    <property type="protein sequence ID" value="GAO17219.1"/>
    <property type="molecule type" value="Genomic_DNA"/>
</dbReference>
<reference evidence="2" key="1">
    <citation type="journal article" date="2016" name="Genome Announc.">
        <title>Genome Sequence of Ustilaginoidea virens IPU010, a Rice Pathogenic Fungus Causing False Smut.</title>
        <authorList>
            <person name="Kumagai T."/>
            <person name="Ishii T."/>
            <person name="Terai G."/>
            <person name="Umemura M."/>
            <person name="Machida M."/>
            <person name="Asai K."/>
        </authorList>
    </citation>
    <scope>NUCLEOTIDE SEQUENCE [LARGE SCALE GENOMIC DNA]</scope>
    <source>
        <strain evidence="2">IPU010</strain>
    </source>
</reference>
<sequence length="539" mass="58841">MTAVSAAPPRNLASKMPSSGHVDDERDSGPRSENTTQGNNGAPRFDEAIRRPSDPESVNTSSSSYSQDTSHYEMAVRKRDSADILSNSKCGKPGEEHASRSSMVPVESRLGDSDASDSAIHPRSQTVDECQGHIQPKPDLQYSVEDSKWIHRDKLAKIESEELEAAGFILPKLRTSSKQRRTRGGQQSIDYDQCPSRCHSAVGERRDEASPTPCWDLRTAEEIAKEEASAYFAAQDTRGSTRIPVAKTSPSPIPLDYLERSSPSVRRLDPPEGDTIAHTRSRPQSASTSAKDVEAGDSGTHLANGKRPAATDTSPRKNTPRKVSAGSRSSVVMGRPKARFGPSREATVSRPVTRHGEPVAAGYRPEGDPPWIIDSYKPDPRLPPDQQLLPTVAKRLRQEQWEKEGKFGDAYDREFRPLNNHEFLQPQDREPGPREEKQEEGKGGDEEEEEQARQVQDGGEEEARKSGEWPLKSDMVKSPKPSSYSTMPKISDKPAISPKTSSKTAPSAPISSSQDTQPAAAAPAEVTKNKAGCGCCAVM</sequence>
<dbReference type="AlphaFoldDB" id="A0A063C338"/>
<feature type="compositionally biased region" description="Polar residues" evidence="1">
    <location>
        <begin position="31"/>
        <end position="40"/>
    </location>
</feature>